<evidence type="ECO:0000256" key="2">
    <source>
        <dbReference type="SAM" id="SignalP"/>
    </source>
</evidence>
<feature type="compositionally biased region" description="Polar residues" evidence="1">
    <location>
        <begin position="412"/>
        <end position="426"/>
    </location>
</feature>
<evidence type="ECO:0000256" key="1">
    <source>
        <dbReference type="SAM" id="MobiDB-lite"/>
    </source>
</evidence>
<protein>
    <submittedName>
        <fullName evidence="3">Uncharacterized protein</fullName>
    </submittedName>
</protein>
<dbReference type="Proteomes" id="UP001597387">
    <property type="component" value="Unassembled WGS sequence"/>
</dbReference>
<accession>A0ABW4ZJ22</accession>
<organism evidence="3 4">
    <name type="scientific">Paradesertivirga mongoliensis</name>
    <dbReference type="NCBI Taxonomy" id="2100740"/>
    <lineage>
        <taxon>Bacteria</taxon>
        <taxon>Pseudomonadati</taxon>
        <taxon>Bacteroidota</taxon>
        <taxon>Sphingobacteriia</taxon>
        <taxon>Sphingobacteriales</taxon>
        <taxon>Sphingobacteriaceae</taxon>
        <taxon>Paradesertivirga</taxon>
    </lineage>
</organism>
<proteinExistence type="predicted"/>
<feature type="signal peptide" evidence="2">
    <location>
        <begin position="1"/>
        <end position="20"/>
    </location>
</feature>
<evidence type="ECO:0000313" key="4">
    <source>
        <dbReference type="Proteomes" id="UP001597387"/>
    </source>
</evidence>
<keyword evidence="4" id="KW-1185">Reference proteome</keyword>
<dbReference type="EMBL" id="JBHUHZ010000001">
    <property type="protein sequence ID" value="MFD2161740.1"/>
    <property type="molecule type" value="Genomic_DNA"/>
</dbReference>
<keyword evidence="2" id="KW-0732">Signal</keyword>
<comment type="caution">
    <text evidence="3">The sequence shown here is derived from an EMBL/GenBank/DDBJ whole genome shotgun (WGS) entry which is preliminary data.</text>
</comment>
<sequence length="531" mass="57557">MTRILLSFLLFFAFQAELLANPGKNSTVNGSLSISNLPSFQSIPVKNDKNIIFWENTSTFGEDAPRFFLQKTNTAGELIWGKDVELSAGNKQIQSAHKMISDGSGGLIIVWEAKRPGGDDTDLYIQKIDSAGRKLWSEGGRLICTSPSSQITPFIIGDDAGGAFIAWSDSRNDPTYSNWDIYAQHVNSDGIKQWESEGVVISTDQKDEFIGSILPSGDGGLTIVWNMVVPDITGLEEGFDFYSKQLDAGGEWIPSMHSGRFLALPAGRVNYSLAAEILNDGAGGFFLSLVSNSQDKHSALYIQHVLSNGQSAFQEKGIFIESSVSDIQQLTYDTDSSGNYVITWLGRKDTSLLTCVSTLDRSGNALGDTAINTSRVPETYIASDKGDSLTINPVLHAALDSEKPLKSPPDNIENTDSAPASPSQKTAVGPQAVMAALTDPPKHEPVATGDQTSRRVIRSVSVPVKTIEAAISSIKNYSLVYRTAARKSFKASVLKPEIFLSQIIKNNVPEQYGFKEPGLVPELKSLHLLPD</sequence>
<evidence type="ECO:0000313" key="3">
    <source>
        <dbReference type="EMBL" id="MFD2161740.1"/>
    </source>
</evidence>
<dbReference type="RefSeq" id="WP_255898651.1">
    <property type="nucleotide sequence ID" value="NZ_JAFMZO010000001.1"/>
</dbReference>
<gene>
    <name evidence="3" type="ORF">ACFSJU_05000</name>
</gene>
<feature type="region of interest" description="Disordered" evidence="1">
    <location>
        <begin position="400"/>
        <end position="429"/>
    </location>
</feature>
<feature type="chain" id="PRO_5045851513" evidence="2">
    <location>
        <begin position="21"/>
        <end position="531"/>
    </location>
</feature>
<reference evidence="4" key="1">
    <citation type="journal article" date="2019" name="Int. J. Syst. Evol. Microbiol.">
        <title>The Global Catalogue of Microorganisms (GCM) 10K type strain sequencing project: providing services to taxonomists for standard genome sequencing and annotation.</title>
        <authorList>
            <consortium name="The Broad Institute Genomics Platform"/>
            <consortium name="The Broad Institute Genome Sequencing Center for Infectious Disease"/>
            <person name="Wu L."/>
            <person name="Ma J."/>
        </authorList>
    </citation>
    <scope>NUCLEOTIDE SEQUENCE [LARGE SCALE GENOMIC DNA]</scope>
    <source>
        <strain evidence="4">KCTC 42217</strain>
    </source>
</reference>
<name>A0ABW4ZJ22_9SPHI</name>